<evidence type="ECO:0008006" key="4">
    <source>
        <dbReference type="Google" id="ProtNLM"/>
    </source>
</evidence>
<keyword evidence="1" id="KW-1133">Transmembrane helix</keyword>
<evidence type="ECO:0000313" key="2">
    <source>
        <dbReference type="EMBL" id="SEC47316.1"/>
    </source>
</evidence>
<accession>A0A1H4ST76</accession>
<dbReference type="EMBL" id="FNSD01000001">
    <property type="protein sequence ID" value="SEC47316.1"/>
    <property type="molecule type" value="Genomic_DNA"/>
</dbReference>
<dbReference type="AlphaFoldDB" id="A0A1H4ST76"/>
<sequence length="48" mass="5184">MFFAIAGVLFLLWILGEVFTHGASLAIHILAIVWVISLIGGLFTGRKA</sequence>
<feature type="transmembrane region" description="Helical" evidence="1">
    <location>
        <begin position="26"/>
        <end position="45"/>
    </location>
</feature>
<dbReference type="Proteomes" id="UP000182409">
    <property type="component" value="Unassembled WGS sequence"/>
</dbReference>
<organism evidence="2 3">
    <name type="scientific">Terriglobus roseus</name>
    <dbReference type="NCBI Taxonomy" id="392734"/>
    <lineage>
        <taxon>Bacteria</taxon>
        <taxon>Pseudomonadati</taxon>
        <taxon>Acidobacteriota</taxon>
        <taxon>Terriglobia</taxon>
        <taxon>Terriglobales</taxon>
        <taxon>Acidobacteriaceae</taxon>
        <taxon>Terriglobus</taxon>
    </lineage>
</organism>
<dbReference type="RefSeq" id="WP_170835072.1">
    <property type="nucleotide sequence ID" value="NZ_FNSD01000001.1"/>
</dbReference>
<evidence type="ECO:0000313" key="3">
    <source>
        <dbReference type="Proteomes" id="UP000182409"/>
    </source>
</evidence>
<keyword evidence="1" id="KW-0812">Transmembrane</keyword>
<keyword evidence="1" id="KW-0472">Membrane</keyword>
<proteinExistence type="predicted"/>
<gene>
    <name evidence="2" type="ORF">SAMN05443244_3546</name>
</gene>
<evidence type="ECO:0000256" key="1">
    <source>
        <dbReference type="SAM" id="Phobius"/>
    </source>
</evidence>
<reference evidence="2 3" key="1">
    <citation type="submission" date="2016-10" db="EMBL/GenBank/DDBJ databases">
        <authorList>
            <person name="de Groot N.N."/>
        </authorList>
    </citation>
    <scope>NUCLEOTIDE SEQUENCE [LARGE SCALE GENOMIC DNA]</scope>
    <source>
        <strain evidence="2 3">AB35.6</strain>
    </source>
</reference>
<name>A0A1H4ST76_9BACT</name>
<protein>
    <recommendedName>
        <fullName evidence="4">Lmo0937 family membrane protein</fullName>
    </recommendedName>
</protein>